<dbReference type="InterPro" id="IPR036525">
    <property type="entry name" value="Tubulin/FtsZ_GTPase_sf"/>
</dbReference>
<comment type="subunit">
    <text evidence="4">Homodimer. Polymerizes to form a dynamic ring structure in a strictly GTP-dependent manner. Interacts directly with several other division proteins.</text>
</comment>
<name>A0A2M7S9R6_9BACT</name>
<evidence type="ECO:0000313" key="9">
    <source>
        <dbReference type="Proteomes" id="UP000229307"/>
    </source>
</evidence>
<evidence type="ECO:0000256" key="3">
    <source>
        <dbReference type="ARBA" id="ARBA00023134"/>
    </source>
</evidence>
<feature type="domain" description="Tubulin/FtsZ GTPase" evidence="6">
    <location>
        <begin position="13"/>
        <end position="205"/>
    </location>
</feature>
<dbReference type="Proteomes" id="UP000229307">
    <property type="component" value="Unassembled WGS sequence"/>
</dbReference>
<dbReference type="GO" id="GO:0003924">
    <property type="term" value="F:GTPase activity"/>
    <property type="evidence" value="ECO:0007669"/>
    <property type="project" value="UniProtKB-UniRule"/>
</dbReference>
<dbReference type="GO" id="GO:0005737">
    <property type="term" value="C:cytoplasm"/>
    <property type="evidence" value="ECO:0007669"/>
    <property type="project" value="UniProtKB-SubCell"/>
</dbReference>
<dbReference type="GO" id="GO:0000917">
    <property type="term" value="P:division septum assembly"/>
    <property type="evidence" value="ECO:0007669"/>
    <property type="project" value="UniProtKB-KW"/>
</dbReference>
<dbReference type="PANTHER" id="PTHR30314:SF3">
    <property type="entry name" value="MITOCHONDRIAL DIVISION PROTEIN FSZA"/>
    <property type="match status" value="1"/>
</dbReference>
<dbReference type="InterPro" id="IPR000158">
    <property type="entry name" value="Cell_div_FtsZ"/>
</dbReference>
<keyword evidence="3 4" id="KW-0342">GTP-binding</keyword>
<dbReference type="CDD" id="cd02201">
    <property type="entry name" value="FtsZ_type1"/>
    <property type="match status" value="1"/>
</dbReference>
<gene>
    <name evidence="4" type="primary">ftsZ</name>
    <name evidence="8" type="ORF">COY52_07555</name>
</gene>
<dbReference type="PANTHER" id="PTHR30314">
    <property type="entry name" value="CELL DIVISION PROTEIN FTSZ-RELATED"/>
    <property type="match status" value="1"/>
</dbReference>
<dbReference type="InterPro" id="IPR018316">
    <property type="entry name" value="Tubulin/FtsZ_2-layer-sand-dom"/>
</dbReference>
<evidence type="ECO:0000256" key="4">
    <source>
        <dbReference type="HAMAP-Rule" id="MF_00909"/>
    </source>
</evidence>
<dbReference type="InterPro" id="IPR024757">
    <property type="entry name" value="FtsZ_C"/>
</dbReference>
<reference evidence="9" key="1">
    <citation type="submission" date="2017-09" db="EMBL/GenBank/DDBJ databases">
        <title>Depth-based differentiation of microbial function through sediment-hosted aquifers and enrichment of novel symbionts in the deep terrestrial subsurface.</title>
        <authorList>
            <person name="Probst A.J."/>
            <person name="Ladd B."/>
            <person name="Jarett J.K."/>
            <person name="Geller-Mcgrath D.E."/>
            <person name="Sieber C.M.K."/>
            <person name="Emerson J.B."/>
            <person name="Anantharaman K."/>
            <person name="Thomas B.C."/>
            <person name="Malmstrom R."/>
            <person name="Stieglmeier M."/>
            <person name="Klingl A."/>
            <person name="Woyke T."/>
            <person name="Ryan C.M."/>
            <person name="Banfield J.F."/>
        </authorList>
    </citation>
    <scope>NUCLEOTIDE SEQUENCE [LARGE SCALE GENOMIC DNA]</scope>
</reference>
<feature type="binding site" evidence="4">
    <location>
        <position position="139"/>
    </location>
    <ligand>
        <name>GTP</name>
        <dbReference type="ChEBI" id="CHEBI:37565"/>
    </ligand>
</feature>
<comment type="caution">
    <text evidence="8">The sequence shown here is derived from an EMBL/GenBank/DDBJ whole genome shotgun (WGS) entry which is preliminary data.</text>
</comment>
<dbReference type="Gene3D" id="3.30.1330.20">
    <property type="entry name" value="Tubulin/FtsZ, C-terminal domain"/>
    <property type="match status" value="1"/>
</dbReference>
<dbReference type="InterPro" id="IPR045061">
    <property type="entry name" value="FtsZ/CetZ"/>
</dbReference>
<sequence length="381" mass="40958">MFRFEEERGYWANLKVVGVGGGGSNAVDRMIRAEIRGVEFIAINTDAQALKASLSTNKIQIGSKLTEGLGAGSDPDVGRKAVEEDIDLAKQAIDGSNMVFLTAGMGGGTGTGAIPVVAQLAREMEILTVAIVTLPFGFEGRKRRMQAEQGIAQLNGKVDTLIVIPNDNLMRLCNNATSLNEAFRMADDVLYHGVKGISDLITTPGLINLDFADVRTIMRDAGQTLMGMGSASGEGRAVAAVKMAISNPLVNESCIDSAKRILFNISGKDLKMGEVQEAATLIQKMASDDVHIIFGTVEDDSMGDEATVMIIASGFEKKIAQDTEQGAEVDTGAYAAAQDYDRPAYKRRSLIDKFGTRLDEEKRPHPVNNLEIPAFLRNKII</sequence>
<dbReference type="EMBL" id="PFMR01000199">
    <property type="protein sequence ID" value="PIZ16274.1"/>
    <property type="molecule type" value="Genomic_DNA"/>
</dbReference>
<dbReference type="SUPFAM" id="SSF55307">
    <property type="entry name" value="Tubulin C-terminal domain-like"/>
    <property type="match status" value="1"/>
</dbReference>
<organism evidence="8 9">
    <name type="scientific">Candidatus Desantisbacteria bacterium CG_4_10_14_0_8_um_filter_48_22</name>
    <dbReference type="NCBI Taxonomy" id="1974543"/>
    <lineage>
        <taxon>Bacteria</taxon>
        <taxon>Candidatus Desantisiibacteriota</taxon>
    </lineage>
</organism>
<feature type="binding site" evidence="4">
    <location>
        <begin position="108"/>
        <end position="110"/>
    </location>
    <ligand>
        <name>GTP</name>
        <dbReference type="ChEBI" id="CHEBI:37565"/>
    </ligand>
</feature>
<accession>A0A2M7S9R6</accession>
<keyword evidence="2 4" id="KW-0547">Nucleotide-binding</keyword>
<dbReference type="PROSITE" id="PS01134">
    <property type="entry name" value="FTSZ_1"/>
    <property type="match status" value="1"/>
</dbReference>
<dbReference type="GO" id="GO:0051258">
    <property type="term" value="P:protein polymerization"/>
    <property type="evidence" value="ECO:0007669"/>
    <property type="project" value="UniProtKB-UniRule"/>
</dbReference>
<keyword evidence="4" id="KW-0717">Septation</keyword>
<dbReference type="AlphaFoldDB" id="A0A2M7S9R6"/>
<comment type="function">
    <text evidence="4">Essential cell division protein that forms a contractile ring structure (Z ring) at the future cell division site. The regulation of the ring assembly controls the timing and the location of cell division. One of the functions of the FtsZ ring is to recruit other cell division proteins to the septum to produce a new cell wall between the dividing cells. Binds GTP and shows GTPase activity.</text>
</comment>
<comment type="similarity">
    <text evidence="1 4">Belongs to the FtsZ family.</text>
</comment>
<dbReference type="GO" id="GO:0005525">
    <property type="term" value="F:GTP binding"/>
    <property type="evidence" value="ECO:0007669"/>
    <property type="project" value="UniProtKB-UniRule"/>
</dbReference>
<keyword evidence="4 8" id="KW-0132">Cell division</keyword>
<dbReference type="SMART" id="SM00864">
    <property type="entry name" value="Tubulin"/>
    <property type="match status" value="1"/>
</dbReference>
<evidence type="ECO:0000259" key="7">
    <source>
        <dbReference type="SMART" id="SM00865"/>
    </source>
</evidence>
<keyword evidence="4" id="KW-0131">Cell cycle</keyword>
<dbReference type="InterPro" id="IPR008280">
    <property type="entry name" value="Tub_FtsZ_C"/>
</dbReference>
<evidence type="ECO:0000256" key="1">
    <source>
        <dbReference type="ARBA" id="ARBA00009690"/>
    </source>
</evidence>
<dbReference type="GO" id="GO:0043093">
    <property type="term" value="P:FtsZ-dependent cytokinesis"/>
    <property type="evidence" value="ECO:0007669"/>
    <property type="project" value="UniProtKB-UniRule"/>
</dbReference>
<feature type="binding site" evidence="4">
    <location>
        <position position="187"/>
    </location>
    <ligand>
        <name>GTP</name>
        <dbReference type="ChEBI" id="CHEBI:37565"/>
    </ligand>
</feature>
<keyword evidence="4" id="KW-0963">Cytoplasm</keyword>
<feature type="domain" description="Tubulin/FtsZ 2-layer sandwich" evidence="7">
    <location>
        <begin position="207"/>
        <end position="324"/>
    </location>
</feature>
<dbReference type="Pfam" id="PF12327">
    <property type="entry name" value="FtsZ_C"/>
    <property type="match status" value="1"/>
</dbReference>
<dbReference type="GO" id="GO:0032153">
    <property type="term" value="C:cell division site"/>
    <property type="evidence" value="ECO:0007669"/>
    <property type="project" value="UniProtKB-UniRule"/>
</dbReference>
<dbReference type="SMART" id="SM00865">
    <property type="entry name" value="Tubulin_C"/>
    <property type="match status" value="1"/>
</dbReference>
<feature type="binding site" evidence="4">
    <location>
        <position position="143"/>
    </location>
    <ligand>
        <name>GTP</name>
        <dbReference type="ChEBI" id="CHEBI:37565"/>
    </ligand>
</feature>
<dbReference type="InterPro" id="IPR020805">
    <property type="entry name" value="Cell_div_FtsZ_CS"/>
</dbReference>
<dbReference type="NCBIfam" id="TIGR00065">
    <property type="entry name" value="ftsZ"/>
    <property type="match status" value="1"/>
</dbReference>
<dbReference type="Gene3D" id="3.40.50.1440">
    <property type="entry name" value="Tubulin/FtsZ, GTPase domain"/>
    <property type="match status" value="1"/>
</dbReference>
<dbReference type="SUPFAM" id="SSF52490">
    <property type="entry name" value="Tubulin nucleotide-binding domain-like"/>
    <property type="match status" value="1"/>
</dbReference>
<dbReference type="FunFam" id="3.40.50.1440:FF:000001">
    <property type="entry name" value="Cell division protein FtsZ"/>
    <property type="match status" value="1"/>
</dbReference>
<protein>
    <recommendedName>
        <fullName evidence="4 5">Cell division protein FtsZ</fullName>
    </recommendedName>
</protein>
<feature type="binding site" evidence="4">
    <location>
        <begin position="21"/>
        <end position="25"/>
    </location>
    <ligand>
        <name>GTP</name>
        <dbReference type="ChEBI" id="CHEBI:37565"/>
    </ligand>
</feature>
<comment type="subcellular location">
    <subcellularLocation>
        <location evidence="4">Cytoplasm</location>
    </subcellularLocation>
    <text evidence="4">Assembles at midcell at the inner surface of the cytoplasmic membrane.</text>
</comment>
<dbReference type="InterPro" id="IPR037103">
    <property type="entry name" value="Tubulin/FtsZ-like_C"/>
</dbReference>
<dbReference type="InterPro" id="IPR003008">
    <property type="entry name" value="Tubulin_FtsZ_GTPase"/>
</dbReference>
<proteinExistence type="inferred from homology"/>
<evidence type="ECO:0000256" key="5">
    <source>
        <dbReference type="NCBIfam" id="TIGR00065"/>
    </source>
</evidence>
<evidence type="ECO:0000256" key="2">
    <source>
        <dbReference type="ARBA" id="ARBA00022741"/>
    </source>
</evidence>
<dbReference type="HAMAP" id="MF_00909">
    <property type="entry name" value="FtsZ"/>
    <property type="match status" value="1"/>
</dbReference>
<evidence type="ECO:0000313" key="8">
    <source>
        <dbReference type="EMBL" id="PIZ16274.1"/>
    </source>
</evidence>
<dbReference type="PRINTS" id="PR00423">
    <property type="entry name" value="CELLDVISFTSZ"/>
</dbReference>
<evidence type="ECO:0000259" key="6">
    <source>
        <dbReference type="SMART" id="SM00864"/>
    </source>
</evidence>
<dbReference type="Pfam" id="PF00091">
    <property type="entry name" value="Tubulin"/>
    <property type="match status" value="1"/>
</dbReference>